<gene>
    <name evidence="3" type="primary">LOC112542057</name>
</gene>
<evidence type="ECO:0000313" key="3">
    <source>
        <dbReference type="RefSeq" id="XP_025029655.1"/>
    </source>
</evidence>
<sequence>MASPLTVQSPQRSSQSSSNHMVDSLSKAFHPIMYTPELCKKPVDPLCTETVIKQALHTTTLEEMKSHMIQIQEPLKQSSPKDVTYNVTPECHMSSTVLLFKNNIDSINYPFDACRSKSEAANSRSVLQRLGLPSLLNRQPGPIHAKPSYMAMTSAAARKRKLLSSVSSSGLTNQQDHVTAKRIRQDAVLSNKPQRVPTTSGIRTRTWKRNDGLRKHLKSNLKENASINTKLGPLEKA</sequence>
<dbReference type="OrthoDB" id="3176171at2759"/>
<dbReference type="RefSeq" id="XP_025029655.1">
    <property type="nucleotide sequence ID" value="XM_025173887.1"/>
</dbReference>
<dbReference type="KEGG" id="pbi:112542057"/>
<reference evidence="3" key="1">
    <citation type="submission" date="2025-08" db="UniProtKB">
        <authorList>
            <consortium name="RefSeq"/>
        </authorList>
    </citation>
    <scope>IDENTIFICATION</scope>
    <source>
        <tissue evidence="3">Liver</tissue>
    </source>
</reference>
<dbReference type="GeneID" id="112542057"/>
<feature type="region of interest" description="Disordered" evidence="1">
    <location>
        <begin position="1"/>
        <end position="21"/>
    </location>
</feature>
<proteinExistence type="predicted"/>
<organism evidence="2 3">
    <name type="scientific">Python bivittatus</name>
    <name type="common">Burmese python</name>
    <name type="synonym">Python molurus bivittatus</name>
    <dbReference type="NCBI Taxonomy" id="176946"/>
    <lineage>
        <taxon>Eukaryota</taxon>
        <taxon>Metazoa</taxon>
        <taxon>Chordata</taxon>
        <taxon>Craniata</taxon>
        <taxon>Vertebrata</taxon>
        <taxon>Euteleostomi</taxon>
        <taxon>Lepidosauria</taxon>
        <taxon>Squamata</taxon>
        <taxon>Bifurcata</taxon>
        <taxon>Unidentata</taxon>
        <taxon>Episquamata</taxon>
        <taxon>Toxicofera</taxon>
        <taxon>Serpentes</taxon>
        <taxon>Henophidia</taxon>
        <taxon>Pythonidae</taxon>
        <taxon>Python</taxon>
    </lineage>
</organism>
<protein>
    <submittedName>
        <fullName evidence="3">Kinesin-like protein KIF18A</fullName>
    </submittedName>
</protein>
<accession>A0A9F5IX01</accession>
<keyword evidence="2" id="KW-1185">Reference proteome</keyword>
<evidence type="ECO:0000256" key="1">
    <source>
        <dbReference type="SAM" id="MobiDB-lite"/>
    </source>
</evidence>
<dbReference type="AlphaFoldDB" id="A0A9F5IX01"/>
<name>A0A9F5IX01_PYTBI</name>
<feature type="compositionally biased region" description="Low complexity" evidence="1">
    <location>
        <begin position="8"/>
        <end position="18"/>
    </location>
</feature>
<evidence type="ECO:0000313" key="2">
    <source>
        <dbReference type="Proteomes" id="UP000695026"/>
    </source>
</evidence>
<dbReference type="Proteomes" id="UP000695026">
    <property type="component" value="Unplaced"/>
</dbReference>